<sequence>MAATHEYTPGRPLVIIHSLFDSEDIQQIDRLSEWVKKMHPTQHVCRQFDQAPVEYVNGELVVPATTQNYGGGNDVTHIHGFAQISIPHLLEHIICSASEATMTARWFPHPRQLGIRCVESLLYHAGGKLKLHTDSESIYTIVVMLSEPCAGAFTGGDFVIRESTDRSSDALLRAAPKKGDAIIFDSNILHGVDTVLLGERRVLVLELWAYEDASEGERRPAAHTYRNRVKVPTLLRVR</sequence>
<dbReference type="Gene3D" id="2.60.120.620">
    <property type="entry name" value="q2cbj1_9rhob like domain"/>
    <property type="match status" value="1"/>
</dbReference>
<reference evidence="3" key="1">
    <citation type="journal article" date="2015" name="PLoS Genet.">
        <title>Genome Sequence and Transcriptome Analyses of Chrysochromulina tobin: Metabolic Tools for Enhanced Algal Fitness in the Prominent Order Prymnesiales (Haptophyceae).</title>
        <authorList>
            <person name="Hovde B.T."/>
            <person name="Deodato C.R."/>
            <person name="Hunsperger H.M."/>
            <person name="Ryken S.A."/>
            <person name="Yost W."/>
            <person name="Jha R.K."/>
            <person name="Patterson J."/>
            <person name="Monnat R.J. Jr."/>
            <person name="Barlow S.B."/>
            <person name="Starkenburg S.R."/>
            <person name="Cattolico R.A."/>
        </authorList>
    </citation>
    <scope>NUCLEOTIDE SEQUENCE</scope>
    <source>
        <strain evidence="3">CCMP291</strain>
    </source>
</reference>
<keyword evidence="3" id="KW-1185">Reference proteome</keyword>
<accession>A0A0M0JP99</accession>
<evidence type="ECO:0000313" key="3">
    <source>
        <dbReference type="Proteomes" id="UP000037460"/>
    </source>
</evidence>
<feature type="domain" description="Prolyl 4-hydroxylase alpha subunit Fe(2+) 2OG dioxygenase" evidence="1">
    <location>
        <begin position="122"/>
        <end position="203"/>
    </location>
</feature>
<dbReference type="InterPro" id="IPR044862">
    <property type="entry name" value="Pro_4_hyd_alph_FE2OG_OXY"/>
</dbReference>
<protein>
    <recommendedName>
        <fullName evidence="1">Prolyl 4-hydroxylase alpha subunit Fe(2+) 2OG dioxygenase domain-containing protein</fullName>
    </recommendedName>
</protein>
<dbReference type="EMBL" id="JWZX01002626">
    <property type="protein sequence ID" value="KOO28058.1"/>
    <property type="molecule type" value="Genomic_DNA"/>
</dbReference>
<evidence type="ECO:0000313" key="2">
    <source>
        <dbReference type="EMBL" id="KOO28058.1"/>
    </source>
</evidence>
<name>A0A0M0JP99_9EUKA</name>
<dbReference type="AlphaFoldDB" id="A0A0M0JP99"/>
<organism evidence="2 3">
    <name type="scientific">Chrysochromulina tobinii</name>
    <dbReference type="NCBI Taxonomy" id="1460289"/>
    <lineage>
        <taxon>Eukaryota</taxon>
        <taxon>Haptista</taxon>
        <taxon>Haptophyta</taxon>
        <taxon>Prymnesiophyceae</taxon>
        <taxon>Prymnesiales</taxon>
        <taxon>Chrysochromulinaceae</taxon>
        <taxon>Chrysochromulina</taxon>
    </lineage>
</organism>
<dbReference type="Proteomes" id="UP000037460">
    <property type="component" value="Unassembled WGS sequence"/>
</dbReference>
<comment type="caution">
    <text evidence="2">The sequence shown here is derived from an EMBL/GenBank/DDBJ whole genome shotgun (WGS) entry which is preliminary data.</text>
</comment>
<gene>
    <name evidence="2" type="ORF">Ctob_004510</name>
</gene>
<evidence type="ECO:0000259" key="1">
    <source>
        <dbReference type="Pfam" id="PF13640"/>
    </source>
</evidence>
<dbReference type="OrthoDB" id="193947at2759"/>
<dbReference type="Pfam" id="PF13640">
    <property type="entry name" value="2OG-FeII_Oxy_3"/>
    <property type="match status" value="1"/>
</dbReference>
<proteinExistence type="predicted"/>